<dbReference type="InterPro" id="IPR036681">
    <property type="entry name" value="PgpA-like_sf"/>
</dbReference>
<dbReference type="RefSeq" id="WP_267151917.1">
    <property type="nucleotide sequence ID" value="NZ_JAPMLT010000005.1"/>
</dbReference>
<dbReference type="CDD" id="cd06971">
    <property type="entry name" value="PgpA"/>
    <property type="match status" value="1"/>
</dbReference>
<dbReference type="InterPro" id="IPR007686">
    <property type="entry name" value="YutG/PgpA"/>
</dbReference>
<evidence type="ECO:0000259" key="1">
    <source>
        <dbReference type="Pfam" id="PF04608"/>
    </source>
</evidence>
<sequence length="153" mass="16719">MSTDIIKLLESRGVTVEDIVDIVYTLQKPYHPGLDREPCVVSVERVLAKREVQYALYTGIALDQLAEQKLLPQPLQAILECDEPLYGVDEILALSITNVYGSIGLTSFGYLDKEKIGIIAKLNDKRNGVHVFLDDLIAGVAAAASARIAHNNG</sequence>
<organism evidence="2 3">
    <name type="scientific">Tumebacillus lacus</name>
    <dbReference type="NCBI Taxonomy" id="2995335"/>
    <lineage>
        <taxon>Bacteria</taxon>
        <taxon>Bacillati</taxon>
        <taxon>Bacillota</taxon>
        <taxon>Bacilli</taxon>
        <taxon>Bacillales</taxon>
        <taxon>Alicyclobacillaceae</taxon>
        <taxon>Tumebacillus</taxon>
    </lineage>
</organism>
<protein>
    <submittedName>
        <fullName evidence="2">Phosphatidylglycerophosphatase A</fullName>
    </submittedName>
</protein>
<comment type="caution">
    <text evidence="2">The sequence shown here is derived from an EMBL/GenBank/DDBJ whole genome shotgun (WGS) entry which is preliminary data.</text>
</comment>
<dbReference type="SUPFAM" id="SSF101307">
    <property type="entry name" value="YutG-like"/>
    <property type="match status" value="1"/>
</dbReference>
<dbReference type="EMBL" id="JAPMLT010000005">
    <property type="protein sequence ID" value="MCX7570669.1"/>
    <property type="molecule type" value="Genomic_DNA"/>
</dbReference>
<proteinExistence type="predicted"/>
<feature type="domain" description="YutG/PgpA" evidence="1">
    <location>
        <begin position="18"/>
        <end position="149"/>
    </location>
</feature>
<keyword evidence="3" id="KW-1185">Reference proteome</keyword>
<dbReference type="Pfam" id="PF04608">
    <property type="entry name" value="PgpA"/>
    <property type="match status" value="1"/>
</dbReference>
<evidence type="ECO:0000313" key="2">
    <source>
        <dbReference type="EMBL" id="MCX7570669.1"/>
    </source>
</evidence>
<gene>
    <name evidence="2" type="ORF">OS242_11900</name>
</gene>
<dbReference type="Gene3D" id="1.10.3760.10">
    <property type="entry name" value="PgpA-like"/>
    <property type="match status" value="1"/>
</dbReference>
<reference evidence="2 3" key="1">
    <citation type="submission" date="2022-11" db="EMBL/GenBank/DDBJ databases">
        <title>Study of microbial diversity in lake waters.</title>
        <authorList>
            <person name="Zhang J."/>
        </authorList>
    </citation>
    <scope>NUCLEOTIDE SEQUENCE [LARGE SCALE GENOMIC DNA]</scope>
    <source>
        <strain evidence="2 3">DT12</strain>
    </source>
</reference>
<accession>A0ABT3X173</accession>
<name>A0ABT3X173_9BACL</name>
<dbReference type="PIRSF" id="PIRSF019587">
    <property type="entry name" value="PGPase"/>
    <property type="match status" value="1"/>
</dbReference>
<evidence type="ECO:0000313" key="3">
    <source>
        <dbReference type="Proteomes" id="UP001208017"/>
    </source>
</evidence>
<dbReference type="InterPro" id="IPR026038">
    <property type="entry name" value="Put_PGPase"/>
</dbReference>
<dbReference type="Proteomes" id="UP001208017">
    <property type="component" value="Unassembled WGS sequence"/>
</dbReference>